<evidence type="ECO:0000256" key="1">
    <source>
        <dbReference type="SAM" id="Phobius"/>
    </source>
</evidence>
<feature type="transmembrane region" description="Helical" evidence="1">
    <location>
        <begin position="6"/>
        <end position="30"/>
    </location>
</feature>
<dbReference type="EMBL" id="CABFVH010000017">
    <property type="protein sequence ID" value="VUF13245.1"/>
    <property type="molecule type" value="Genomic_DNA"/>
</dbReference>
<accession>A0A564FYM3</accession>
<reference evidence="2" key="3">
    <citation type="submission" date="2021-08" db="EMBL/GenBank/DDBJ databases">
        <authorList>
            <person name="Tani A."/>
            <person name="Ola A."/>
            <person name="Ogura Y."/>
            <person name="Katsura K."/>
            <person name="Hayashi T."/>
        </authorList>
    </citation>
    <scope>NUCLEOTIDE SEQUENCE</scope>
    <source>
        <strain evidence="2">DSM 22415</strain>
    </source>
</reference>
<evidence type="ECO:0000313" key="2">
    <source>
        <dbReference type="EMBL" id="GJD57337.1"/>
    </source>
</evidence>
<keyword evidence="1" id="KW-1133">Transmembrane helix</keyword>
<keyword evidence="1" id="KW-0812">Transmembrane</keyword>
<keyword evidence="1" id="KW-0472">Membrane</keyword>
<organism evidence="3 4">
    <name type="scientific">Methylobacterium dankookense</name>
    <dbReference type="NCBI Taxonomy" id="560405"/>
    <lineage>
        <taxon>Bacteria</taxon>
        <taxon>Pseudomonadati</taxon>
        <taxon>Pseudomonadota</taxon>
        <taxon>Alphaproteobacteria</taxon>
        <taxon>Hyphomicrobiales</taxon>
        <taxon>Methylobacteriaceae</taxon>
        <taxon>Methylobacterium</taxon>
    </lineage>
</organism>
<evidence type="ECO:0000313" key="4">
    <source>
        <dbReference type="Proteomes" id="UP000401717"/>
    </source>
</evidence>
<evidence type="ECO:0000313" key="5">
    <source>
        <dbReference type="Proteomes" id="UP001055303"/>
    </source>
</evidence>
<protein>
    <submittedName>
        <fullName evidence="3">Uncharacterized protein</fullName>
    </submittedName>
</protein>
<dbReference type="AlphaFoldDB" id="A0A564FYM3"/>
<gene>
    <name evidence="2" type="ORF">IFDJLNFL_3238</name>
    <name evidence="3" type="ORF">MTDSW087_02945</name>
</gene>
<dbReference type="Proteomes" id="UP000401717">
    <property type="component" value="Unassembled WGS sequence"/>
</dbReference>
<dbReference type="EMBL" id="BPQI01000098">
    <property type="protein sequence ID" value="GJD57337.1"/>
    <property type="molecule type" value="Genomic_DNA"/>
</dbReference>
<dbReference type="Proteomes" id="UP001055303">
    <property type="component" value="Unassembled WGS sequence"/>
</dbReference>
<reference evidence="3 4" key="1">
    <citation type="submission" date="2019-06" db="EMBL/GenBank/DDBJ databases">
        <authorList>
            <person name="Rodrigo-Torres L."/>
            <person name="Arahal R. D."/>
            <person name="Lucena T."/>
        </authorList>
    </citation>
    <scope>NUCLEOTIDE SEQUENCE [LARGE SCALE GENOMIC DNA]</scope>
    <source>
        <strain evidence="3 4">SW08-7</strain>
    </source>
</reference>
<evidence type="ECO:0000313" key="3">
    <source>
        <dbReference type="EMBL" id="VUF13245.1"/>
    </source>
</evidence>
<keyword evidence="5" id="KW-1185">Reference proteome</keyword>
<proteinExistence type="predicted"/>
<sequence length="32" mass="3221">MFSKIVTYAMIGAFTCGLIATVIGTAGIALGE</sequence>
<name>A0A564FYM3_9HYPH</name>
<reference evidence="2" key="2">
    <citation type="journal article" date="2021" name="Front. Microbiol.">
        <title>Comprehensive Comparative Genomics and Phenotyping of Methylobacterium Species.</title>
        <authorList>
            <person name="Alessa O."/>
            <person name="Ogura Y."/>
            <person name="Fujitani Y."/>
            <person name="Takami H."/>
            <person name="Hayashi T."/>
            <person name="Sahin N."/>
            <person name="Tani A."/>
        </authorList>
    </citation>
    <scope>NUCLEOTIDE SEQUENCE</scope>
    <source>
        <strain evidence="2">DSM 22415</strain>
    </source>
</reference>